<evidence type="ECO:0000313" key="2">
    <source>
        <dbReference type="EMBL" id="OXI49022.1"/>
    </source>
</evidence>
<dbReference type="InterPro" id="IPR000835">
    <property type="entry name" value="HTH_MarR-typ"/>
</dbReference>
<dbReference type="Pfam" id="PF01047">
    <property type="entry name" value="MarR"/>
    <property type="match status" value="1"/>
</dbReference>
<proteinExistence type="predicted"/>
<reference evidence="3" key="1">
    <citation type="submission" date="2017-06" db="EMBL/GenBank/DDBJ databases">
        <authorList>
            <person name="LiPuma J."/>
            <person name="Spilker T."/>
        </authorList>
    </citation>
    <scope>NUCLEOTIDE SEQUENCE [LARGE SCALE GENOMIC DNA]</scope>
    <source>
        <strain evidence="3">AU17325</strain>
    </source>
</reference>
<sequence>MICVTHTYARSAYVKKQRLNNLLGALALGLNDRVEDAIARDTGLHGSSVDALVLLSQSHALTIDALARQLMLVHSSAVRLAERMAQEGLVAREPGDDKRTVVLTLTEAGHDAVQQVLAARGTAIADLTRTLTPEQCAQLVPICEQLVGALADDMSNAIRVCRQCDEDACDLRRCPSERAYRRFLAEQEAGD</sequence>
<dbReference type="GO" id="GO:0006950">
    <property type="term" value="P:response to stress"/>
    <property type="evidence" value="ECO:0007669"/>
    <property type="project" value="TreeGrafter"/>
</dbReference>
<comment type="caution">
    <text evidence="2">The sequence shown here is derived from an EMBL/GenBank/DDBJ whole genome shotgun (WGS) entry which is preliminary data.</text>
</comment>
<accession>A0A228J3Q6</accession>
<gene>
    <name evidence="2" type="ORF">CFB84_09085</name>
</gene>
<dbReference type="SMART" id="SM00347">
    <property type="entry name" value="HTH_MARR"/>
    <property type="match status" value="1"/>
</dbReference>
<dbReference type="AlphaFoldDB" id="A0A228J3Q6"/>
<dbReference type="EMBL" id="NKFA01000003">
    <property type="protein sequence ID" value="OXI49022.1"/>
    <property type="molecule type" value="Genomic_DNA"/>
</dbReference>
<name>A0A228J3Q6_9BURK</name>
<dbReference type="OrthoDB" id="32523at2"/>
<dbReference type="InterPro" id="IPR036388">
    <property type="entry name" value="WH-like_DNA-bd_sf"/>
</dbReference>
<dbReference type="PANTHER" id="PTHR33164:SF43">
    <property type="entry name" value="HTH-TYPE TRANSCRIPTIONAL REPRESSOR YETL"/>
    <property type="match status" value="1"/>
</dbReference>
<dbReference type="Gene3D" id="1.10.10.10">
    <property type="entry name" value="Winged helix-like DNA-binding domain superfamily/Winged helix DNA-binding domain"/>
    <property type="match status" value="1"/>
</dbReference>
<reference evidence="2 3" key="2">
    <citation type="submission" date="2017-08" db="EMBL/GenBank/DDBJ databases">
        <title>WGS of novel Burkholderia cepaca complex species.</title>
        <authorList>
            <person name="Lipuma J."/>
            <person name="Spilker T."/>
        </authorList>
    </citation>
    <scope>NUCLEOTIDE SEQUENCE [LARGE SCALE GENOMIC DNA]</scope>
    <source>
        <strain evidence="2 3">AU17325</strain>
    </source>
</reference>
<dbReference type="InterPro" id="IPR036390">
    <property type="entry name" value="WH_DNA-bd_sf"/>
</dbReference>
<dbReference type="GO" id="GO:0003700">
    <property type="term" value="F:DNA-binding transcription factor activity"/>
    <property type="evidence" value="ECO:0007669"/>
    <property type="project" value="InterPro"/>
</dbReference>
<evidence type="ECO:0000259" key="1">
    <source>
        <dbReference type="PROSITE" id="PS50995"/>
    </source>
</evidence>
<protein>
    <submittedName>
        <fullName evidence="2">MarR family transcriptional regulator</fullName>
    </submittedName>
</protein>
<organism evidence="2 3">
    <name type="scientific">Burkholderia aenigmatica</name>
    <dbReference type="NCBI Taxonomy" id="2015348"/>
    <lineage>
        <taxon>Bacteria</taxon>
        <taxon>Pseudomonadati</taxon>
        <taxon>Pseudomonadota</taxon>
        <taxon>Betaproteobacteria</taxon>
        <taxon>Burkholderiales</taxon>
        <taxon>Burkholderiaceae</taxon>
        <taxon>Burkholderia</taxon>
        <taxon>Burkholderia cepacia complex</taxon>
    </lineage>
</organism>
<dbReference type="PROSITE" id="PS50995">
    <property type="entry name" value="HTH_MARR_2"/>
    <property type="match status" value="1"/>
</dbReference>
<dbReference type="Proteomes" id="UP000214600">
    <property type="component" value="Unassembled WGS sequence"/>
</dbReference>
<evidence type="ECO:0000313" key="3">
    <source>
        <dbReference type="Proteomes" id="UP000214600"/>
    </source>
</evidence>
<dbReference type="SUPFAM" id="SSF46785">
    <property type="entry name" value="Winged helix' DNA-binding domain"/>
    <property type="match status" value="1"/>
</dbReference>
<feature type="domain" description="HTH marR-type" evidence="1">
    <location>
        <begin position="16"/>
        <end position="148"/>
    </location>
</feature>
<dbReference type="InterPro" id="IPR039422">
    <property type="entry name" value="MarR/SlyA-like"/>
</dbReference>
<dbReference type="PANTHER" id="PTHR33164">
    <property type="entry name" value="TRANSCRIPTIONAL REGULATOR, MARR FAMILY"/>
    <property type="match status" value="1"/>
</dbReference>